<dbReference type="GO" id="GO:0005737">
    <property type="term" value="C:cytoplasm"/>
    <property type="evidence" value="ECO:0007669"/>
    <property type="project" value="TreeGrafter"/>
</dbReference>
<dbReference type="GO" id="GO:0007165">
    <property type="term" value="P:signal transduction"/>
    <property type="evidence" value="ECO:0007669"/>
    <property type="project" value="TreeGrafter"/>
</dbReference>
<dbReference type="GO" id="GO:0005524">
    <property type="term" value="F:ATP binding"/>
    <property type="evidence" value="ECO:0007669"/>
    <property type="project" value="InterPro"/>
</dbReference>
<evidence type="ECO:0000313" key="3">
    <source>
        <dbReference type="Proteomes" id="UP001177003"/>
    </source>
</evidence>
<proteinExistence type="predicted"/>
<dbReference type="InterPro" id="IPR000719">
    <property type="entry name" value="Prot_kinase_dom"/>
</dbReference>
<dbReference type="Gene3D" id="1.10.510.10">
    <property type="entry name" value="Transferase(Phosphotransferase) domain 1"/>
    <property type="match status" value="1"/>
</dbReference>
<dbReference type="SUPFAM" id="SSF56112">
    <property type="entry name" value="Protein kinase-like (PK-like)"/>
    <property type="match status" value="1"/>
</dbReference>
<reference evidence="2" key="1">
    <citation type="submission" date="2023-04" db="EMBL/GenBank/DDBJ databases">
        <authorList>
            <person name="Vijverberg K."/>
            <person name="Xiong W."/>
            <person name="Schranz E."/>
        </authorList>
    </citation>
    <scope>NUCLEOTIDE SEQUENCE</scope>
</reference>
<protein>
    <recommendedName>
        <fullName evidence="1">Protein kinase domain-containing protein</fullName>
    </recommendedName>
</protein>
<dbReference type="EMBL" id="OX465079">
    <property type="protein sequence ID" value="CAI9277953.1"/>
    <property type="molecule type" value="Genomic_DNA"/>
</dbReference>
<sequence>MKPKTLSKSTIEATTTKNLYDREFAESLQSEYSNIGVTELIFSNGMRVYYMHTDFLEDQVLFTGYAYRGLSELPESEYFSCSMSSTIAGEIRISSDTFIKKNGLYKKNGLISSHEAIFFIKVGDFGLSKMKHNTLVSGGVRGTLPWMAPELLNGSNNKVSDKVDVVSFGIVFYRNKMQEVFECLEIPNMLKRAQEVEQDSSCFLPDKDIVLVDEAYSNVRVQLDSQPEGAHSGFGLGREFLRHTERCSDLLIKLNLQPDTKGSYVEVLERCVNLFSWDVD</sequence>
<evidence type="ECO:0000313" key="2">
    <source>
        <dbReference type="EMBL" id="CAI9277953.1"/>
    </source>
</evidence>
<name>A0AA35YQ33_LACSI</name>
<accession>A0AA35YQ33</accession>
<dbReference type="Proteomes" id="UP001177003">
    <property type="component" value="Chromosome 3"/>
</dbReference>
<evidence type="ECO:0000259" key="1">
    <source>
        <dbReference type="PROSITE" id="PS50011"/>
    </source>
</evidence>
<dbReference type="PANTHER" id="PTHR23257:SF963">
    <property type="entry name" value="AT08303P"/>
    <property type="match status" value="1"/>
</dbReference>
<dbReference type="InterPro" id="IPR011009">
    <property type="entry name" value="Kinase-like_dom_sf"/>
</dbReference>
<dbReference type="Pfam" id="PF00069">
    <property type="entry name" value="Pkinase"/>
    <property type="match status" value="1"/>
</dbReference>
<gene>
    <name evidence="2" type="ORF">LSALG_LOCUS17857</name>
</gene>
<dbReference type="GO" id="GO:0004672">
    <property type="term" value="F:protein kinase activity"/>
    <property type="evidence" value="ECO:0007669"/>
    <property type="project" value="InterPro"/>
</dbReference>
<dbReference type="PROSITE" id="PS50011">
    <property type="entry name" value="PROTEIN_KINASE_DOM"/>
    <property type="match status" value="1"/>
</dbReference>
<dbReference type="PANTHER" id="PTHR23257">
    <property type="entry name" value="SERINE-THREONINE PROTEIN KINASE"/>
    <property type="match status" value="1"/>
</dbReference>
<dbReference type="AlphaFoldDB" id="A0AA35YQ33"/>
<organism evidence="2 3">
    <name type="scientific">Lactuca saligna</name>
    <name type="common">Willowleaf lettuce</name>
    <dbReference type="NCBI Taxonomy" id="75948"/>
    <lineage>
        <taxon>Eukaryota</taxon>
        <taxon>Viridiplantae</taxon>
        <taxon>Streptophyta</taxon>
        <taxon>Embryophyta</taxon>
        <taxon>Tracheophyta</taxon>
        <taxon>Spermatophyta</taxon>
        <taxon>Magnoliopsida</taxon>
        <taxon>eudicotyledons</taxon>
        <taxon>Gunneridae</taxon>
        <taxon>Pentapetalae</taxon>
        <taxon>asterids</taxon>
        <taxon>campanulids</taxon>
        <taxon>Asterales</taxon>
        <taxon>Asteraceae</taxon>
        <taxon>Cichorioideae</taxon>
        <taxon>Cichorieae</taxon>
        <taxon>Lactucinae</taxon>
        <taxon>Lactuca</taxon>
    </lineage>
</organism>
<dbReference type="InterPro" id="IPR050167">
    <property type="entry name" value="Ser_Thr_protein_kinase"/>
</dbReference>
<feature type="domain" description="Protein kinase" evidence="1">
    <location>
        <begin position="1"/>
        <end position="275"/>
    </location>
</feature>
<keyword evidence="3" id="KW-1185">Reference proteome</keyword>